<gene>
    <name evidence="1" type="ORF">DI533_15565</name>
</gene>
<dbReference type="InterPro" id="IPR052517">
    <property type="entry name" value="GlcG_carb_metab_protein"/>
</dbReference>
<name>A0A2W5S2Q4_CERSP</name>
<dbReference type="SUPFAM" id="SSF143744">
    <property type="entry name" value="GlcG-like"/>
    <property type="match status" value="1"/>
</dbReference>
<sequence length="139" mass="13729">MAIVAETITTDRAARAIAAAQHRAAAIGIAVNVAVIDAGTHLKGFVRMDGAVLGAIDIAIGKARTAVLFAASSEAVWDYCKPDAPAHNLEASNGGLFPFAGGLPILSSDGVLIGAVGVSGGAVPQDLDIAEAAIAALTA</sequence>
<dbReference type="Pfam" id="PF03928">
    <property type="entry name" value="HbpS-like"/>
    <property type="match status" value="1"/>
</dbReference>
<evidence type="ECO:0000313" key="1">
    <source>
        <dbReference type="EMBL" id="PZQ97218.1"/>
    </source>
</evidence>
<dbReference type="AlphaFoldDB" id="A0A2W5S2Q4"/>
<dbReference type="PANTHER" id="PTHR34309">
    <property type="entry name" value="SLR1406 PROTEIN"/>
    <property type="match status" value="1"/>
</dbReference>
<dbReference type="EMBL" id="QFQS01000003">
    <property type="protein sequence ID" value="PZQ97218.1"/>
    <property type="molecule type" value="Genomic_DNA"/>
</dbReference>
<reference evidence="1 2" key="1">
    <citation type="submission" date="2017-08" db="EMBL/GenBank/DDBJ databases">
        <title>Infants hospitalized years apart are colonized by the same room-sourced microbial strains.</title>
        <authorList>
            <person name="Brooks B."/>
            <person name="Olm M.R."/>
            <person name="Firek B.A."/>
            <person name="Baker R."/>
            <person name="Thomas B.C."/>
            <person name="Morowitz M.J."/>
            <person name="Banfield J.F."/>
        </authorList>
    </citation>
    <scope>NUCLEOTIDE SEQUENCE [LARGE SCALE GENOMIC DNA]</scope>
    <source>
        <strain evidence="1">S2_003_000_R2_11</strain>
    </source>
</reference>
<proteinExistence type="predicted"/>
<accession>A0A2W5S2Q4</accession>
<evidence type="ECO:0000313" key="2">
    <source>
        <dbReference type="Proteomes" id="UP000248975"/>
    </source>
</evidence>
<dbReference type="PANTHER" id="PTHR34309:SF1">
    <property type="entry name" value="PROTEIN GLCG"/>
    <property type="match status" value="1"/>
</dbReference>
<dbReference type="Gene3D" id="3.30.450.150">
    <property type="entry name" value="Haem-degrading domain"/>
    <property type="match status" value="1"/>
</dbReference>
<organism evidence="1 2">
    <name type="scientific">Cereibacter sphaeroides</name>
    <name type="common">Rhodobacter sphaeroides</name>
    <dbReference type="NCBI Taxonomy" id="1063"/>
    <lineage>
        <taxon>Bacteria</taxon>
        <taxon>Pseudomonadati</taxon>
        <taxon>Pseudomonadota</taxon>
        <taxon>Alphaproteobacteria</taxon>
        <taxon>Rhodobacterales</taxon>
        <taxon>Paracoccaceae</taxon>
        <taxon>Cereibacter</taxon>
    </lineage>
</organism>
<dbReference type="InterPro" id="IPR005624">
    <property type="entry name" value="PduO/GlcC-like"/>
</dbReference>
<dbReference type="InterPro" id="IPR038084">
    <property type="entry name" value="PduO/GlcC-like_sf"/>
</dbReference>
<comment type="caution">
    <text evidence="1">The sequence shown here is derived from an EMBL/GenBank/DDBJ whole genome shotgun (WGS) entry which is preliminary data.</text>
</comment>
<dbReference type="Proteomes" id="UP000248975">
    <property type="component" value="Unassembled WGS sequence"/>
</dbReference>
<protein>
    <submittedName>
        <fullName evidence="1">Glycolate utilization protein</fullName>
    </submittedName>
</protein>